<accession>A0A6D2HHN2</accession>
<dbReference type="Gene3D" id="1.20.140.40">
    <property type="entry name" value="Invertase/pectin methylesterase inhibitor family protein"/>
    <property type="match status" value="1"/>
</dbReference>
<reference evidence="5" key="1">
    <citation type="submission" date="2020-01" db="EMBL/GenBank/DDBJ databases">
        <authorList>
            <person name="Mishra B."/>
        </authorList>
    </citation>
    <scope>NUCLEOTIDE SEQUENCE [LARGE SCALE GENOMIC DNA]</scope>
</reference>
<organism evidence="5 6">
    <name type="scientific">Microthlaspi erraticum</name>
    <dbReference type="NCBI Taxonomy" id="1685480"/>
    <lineage>
        <taxon>Eukaryota</taxon>
        <taxon>Viridiplantae</taxon>
        <taxon>Streptophyta</taxon>
        <taxon>Embryophyta</taxon>
        <taxon>Tracheophyta</taxon>
        <taxon>Spermatophyta</taxon>
        <taxon>Magnoliopsida</taxon>
        <taxon>eudicotyledons</taxon>
        <taxon>Gunneridae</taxon>
        <taxon>Pentapetalae</taxon>
        <taxon>rosids</taxon>
        <taxon>malvids</taxon>
        <taxon>Brassicales</taxon>
        <taxon>Brassicaceae</taxon>
        <taxon>Coluteocarpeae</taxon>
        <taxon>Microthlaspi</taxon>
    </lineage>
</organism>
<name>A0A6D2HHN2_9BRAS</name>
<dbReference type="Pfam" id="PF04043">
    <property type="entry name" value="PMEI"/>
    <property type="match status" value="1"/>
</dbReference>
<comment type="similarity">
    <text evidence="3">Belongs to the PMEI family.</text>
</comment>
<protein>
    <recommendedName>
        <fullName evidence="4">Pectinesterase inhibitor domain-containing protein</fullName>
    </recommendedName>
</protein>
<dbReference type="GO" id="GO:0004857">
    <property type="term" value="F:enzyme inhibitor activity"/>
    <property type="evidence" value="ECO:0007669"/>
    <property type="project" value="InterPro"/>
</dbReference>
<dbReference type="SMART" id="SM00856">
    <property type="entry name" value="PMEI"/>
    <property type="match status" value="1"/>
</dbReference>
<comment type="caution">
    <text evidence="5">The sequence shown here is derived from an EMBL/GenBank/DDBJ whole genome shotgun (WGS) entry which is preliminary data.</text>
</comment>
<evidence type="ECO:0000256" key="1">
    <source>
        <dbReference type="ARBA" id="ARBA00022729"/>
    </source>
</evidence>
<dbReference type="SUPFAM" id="SSF101148">
    <property type="entry name" value="Plant invertase/pectin methylesterase inhibitor"/>
    <property type="match status" value="1"/>
</dbReference>
<dbReference type="CDD" id="cd15796">
    <property type="entry name" value="CIF_like"/>
    <property type="match status" value="1"/>
</dbReference>
<evidence type="ECO:0000256" key="2">
    <source>
        <dbReference type="ARBA" id="ARBA00023157"/>
    </source>
</evidence>
<dbReference type="InterPro" id="IPR052421">
    <property type="entry name" value="PCW_Enzyme_Inhibitor"/>
</dbReference>
<evidence type="ECO:0000313" key="5">
    <source>
        <dbReference type="EMBL" id="CAA7015606.1"/>
    </source>
</evidence>
<dbReference type="Proteomes" id="UP000467841">
    <property type="component" value="Unassembled WGS sequence"/>
</dbReference>
<dbReference type="EMBL" id="CACVBM020000188">
    <property type="protein sequence ID" value="CAA7015606.1"/>
    <property type="molecule type" value="Genomic_DNA"/>
</dbReference>
<dbReference type="NCBIfam" id="TIGR01614">
    <property type="entry name" value="PME_inhib"/>
    <property type="match status" value="1"/>
</dbReference>
<sequence>MGIQTAFSQSSDSPSGPKLIQQLCKRNRYQSLCNSTLSHDPRSKAANLQGLGATIKTVNESLTYFISVFDKITLRPAYEIYGTCIEDYGRLIDRLLPTVLADIKAKNYTDAMSNMEDIVFAPNHCENQFPAGTAPLPVTQHNKAAHDIADMTADIIKTFVH</sequence>
<dbReference type="InterPro" id="IPR006501">
    <property type="entry name" value="Pectinesterase_inhib_dom"/>
</dbReference>
<gene>
    <name evidence="5" type="ORF">MERR_LOCUS2841</name>
</gene>
<evidence type="ECO:0000256" key="3">
    <source>
        <dbReference type="ARBA" id="ARBA00038471"/>
    </source>
</evidence>
<proteinExistence type="inferred from homology"/>
<dbReference type="OrthoDB" id="764172at2759"/>
<keyword evidence="1" id="KW-0732">Signal</keyword>
<feature type="domain" description="Pectinesterase inhibitor" evidence="4">
    <location>
        <begin position="15"/>
        <end position="155"/>
    </location>
</feature>
<dbReference type="PANTHER" id="PTHR36710:SF18">
    <property type="entry name" value="PECTINESTERASE INHIBITOR 5-RELATED"/>
    <property type="match status" value="1"/>
</dbReference>
<dbReference type="InterPro" id="IPR035513">
    <property type="entry name" value="Invertase/methylesterase_inhib"/>
</dbReference>
<dbReference type="PANTHER" id="PTHR36710">
    <property type="entry name" value="PECTINESTERASE INHIBITOR-LIKE"/>
    <property type="match status" value="1"/>
</dbReference>
<dbReference type="InterPro" id="IPR034087">
    <property type="entry name" value="C/VIF1"/>
</dbReference>
<keyword evidence="6" id="KW-1185">Reference proteome</keyword>
<evidence type="ECO:0000313" key="6">
    <source>
        <dbReference type="Proteomes" id="UP000467841"/>
    </source>
</evidence>
<dbReference type="AlphaFoldDB" id="A0A6D2HHN2"/>
<keyword evidence="2" id="KW-1015">Disulfide bond</keyword>
<evidence type="ECO:0000259" key="4">
    <source>
        <dbReference type="SMART" id="SM00856"/>
    </source>
</evidence>